<dbReference type="InterPro" id="IPR042100">
    <property type="entry name" value="Bug_dom1"/>
</dbReference>
<sequence>MKTTHLFITSVAALICSNPSFAQSYPERAVTWIVPFAAGGPTDGMARMVAAEVSKELKQPIVIENVGGAGGQIGAAKASNAKPDGYTFLVGHFGYMAAAPSLYKTMKYDPIKDFDAVFRFPDTPLVLLVGADSQYKTVDEMIEFAKANPDKINFGNAGVGSSSHLVAELFAAKAKIKITQVSYKGAGPALNDVMGGQVDAMFDQTNTALPQTKGDKIRALALTASQTMSQFPDVPTISGTMPGLEASTWYGIYAPKGTPRAMIDTTYKAYQKVMQNKAFTDKMEQQGIFLLPEKNYAPDAFQEFTQSEIGKWADVIKQAGIEPQ</sequence>
<dbReference type="InterPro" id="IPR005064">
    <property type="entry name" value="BUG"/>
</dbReference>
<keyword evidence="2" id="KW-0732">Signal</keyword>
<dbReference type="SUPFAM" id="SSF53850">
    <property type="entry name" value="Periplasmic binding protein-like II"/>
    <property type="match status" value="1"/>
</dbReference>
<evidence type="ECO:0000256" key="1">
    <source>
        <dbReference type="ARBA" id="ARBA00006987"/>
    </source>
</evidence>
<accession>A0A356LC33</accession>
<dbReference type="Gene3D" id="3.40.190.10">
    <property type="entry name" value="Periplasmic binding protein-like II"/>
    <property type="match status" value="1"/>
</dbReference>
<dbReference type="Gene3D" id="3.40.190.150">
    <property type="entry name" value="Bordetella uptake gene, domain 1"/>
    <property type="match status" value="1"/>
</dbReference>
<organism evidence="3 4">
    <name type="scientific">Advenella kashmirensis</name>
    <dbReference type="NCBI Taxonomy" id="310575"/>
    <lineage>
        <taxon>Bacteria</taxon>
        <taxon>Pseudomonadati</taxon>
        <taxon>Pseudomonadota</taxon>
        <taxon>Betaproteobacteria</taxon>
        <taxon>Burkholderiales</taxon>
        <taxon>Alcaligenaceae</taxon>
    </lineage>
</organism>
<gene>
    <name evidence="3" type="ORF">DD666_01735</name>
</gene>
<dbReference type="AlphaFoldDB" id="A0A356LC33"/>
<dbReference type="EMBL" id="DOEK01000004">
    <property type="protein sequence ID" value="HBP28121.1"/>
    <property type="molecule type" value="Genomic_DNA"/>
</dbReference>
<dbReference type="PANTHER" id="PTHR42928:SF5">
    <property type="entry name" value="BLR1237 PROTEIN"/>
    <property type="match status" value="1"/>
</dbReference>
<name>A0A356LC33_9BURK</name>
<keyword evidence="3" id="KW-0413">Isomerase</keyword>
<evidence type="ECO:0000313" key="4">
    <source>
        <dbReference type="Proteomes" id="UP000264036"/>
    </source>
</evidence>
<comment type="similarity">
    <text evidence="1">Belongs to the UPF0065 (bug) family.</text>
</comment>
<feature type="signal peptide" evidence="2">
    <location>
        <begin position="1"/>
        <end position="22"/>
    </location>
</feature>
<dbReference type="PANTHER" id="PTHR42928">
    <property type="entry name" value="TRICARBOXYLATE-BINDING PROTEIN"/>
    <property type="match status" value="1"/>
</dbReference>
<dbReference type="GO" id="GO:0016853">
    <property type="term" value="F:isomerase activity"/>
    <property type="evidence" value="ECO:0007669"/>
    <property type="project" value="UniProtKB-KW"/>
</dbReference>
<reference evidence="3 4" key="1">
    <citation type="journal article" date="2018" name="Nat. Biotechnol.">
        <title>A standardized bacterial taxonomy based on genome phylogeny substantially revises the tree of life.</title>
        <authorList>
            <person name="Parks D.H."/>
            <person name="Chuvochina M."/>
            <person name="Waite D.W."/>
            <person name="Rinke C."/>
            <person name="Skarshewski A."/>
            <person name="Chaumeil P.A."/>
            <person name="Hugenholtz P."/>
        </authorList>
    </citation>
    <scope>NUCLEOTIDE SEQUENCE [LARGE SCALE GENOMIC DNA]</scope>
    <source>
        <strain evidence="3">UBA10707</strain>
    </source>
</reference>
<evidence type="ECO:0000313" key="3">
    <source>
        <dbReference type="EMBL" id="HBP28121.1"/>
    </source>
</evidence>
<evidence type="ECO:0000256" key="2">
    <source>
        <dbReference type="SAM" id="SignalP"/>
    </source>
</evidence>
<protein>
    <submittedName>
        <fullName evidence="3">3-carboxy-cis,cis-muconate cycloisomerase</fullName>
    </submittedName>
</protein>
<dbReference type="Proteomes" id="UP000264036">
    <property type="component" value="Unassembled WGS sequence"/>
</dbReference>
<comment type="caution">
    <text evidence="3">The sequence shown here is derived from an EMBL/GenBank/DDBJ whole genome shotgun (WGS) entry which is preliminary data.</text>
</comment>
<dbReference type="PIRSF" id="PIRSF017082">
    <property type="entry name" value="YflP"/>
    <property type="match status" value="1"/>
</dbReference>
<proteinExistence type="inferred from homology"/>
<dbReference type="Pfam" id="PF03401">
    <property type="entry name" value="TctC"/>
    <property type="match status" value="1"/>
</dbReference>
<feature type="chain" id="PRO_5016858194" evidence="2">
    <location>
        <begin position="23"/>
        <end position="324"/>
    </location>
</feature>